<reference evidence="1 2" key="1">
    <citation type="submission" date="2016-10" db="EMBL/GenBank/DDBJ databases">
        <authorList>
            <person name="de Groot N.N."/>
        </authorList>
    </citation>
    <scope>NUCLEOTIDE SEQUENCE [LARGE SCALE GENOMIC DNA]</scope>
    <source>
        <strain evidence="2">P4-7,KCTC 19426,CECT 7604</strain>
    </source>
</reference>
<evidence type="ECO:0000313" key="2">
    <source>
        <dbReference type="Proteomes" id="UP000198741"/>
    </source>
</evidence>
<evidence type="ECO:0008006" key="3">
    <source>
        <dbReference type="Google" id="ProtNLM"/>
    </source>
</evidence>
<dbReference type="EMBL" id="LT629710">
    <property type="protein sequence ID" value="SDP33665.1"/>
    <property type="molecule type" value="Genomic_DNA"/>
</dbReference>
<dbReference type="AlphaFoldDB" id="A0A1H0RW87"/>
<accession>A0A1H0RW87</accession>
<dbReference type="STRING" id="1090615.SAMN04515671_3777"/>
<dbReference type="Proteomes" id="UP000198741">
    <property type="component" value="Chromosome I"/>
</dbReference>
<name>A0A1H0RW87_9ACTN</name>
<sequence length="84" mass="9664">MWHHLCYGFEVKIVRTTHFQQEQAADEITESEIALAWMRPELERESQDHPGAVVRTATVPDGSRVTVVGRSSSETLIFITTWRH</sequence>
<evidence type="ECO:0000313" key="1">
    <source>
        <dbReference type="EMBL" id="SDP33665.1"/>
    </source>
</evidence>
<protein>
    <recommendedName>
        <fullName evidence="3">DUF4258 domain-containing protein</fullName>
    </recommendedName>
</protein>
<gene>
    <name evidence="1" type="ORF">SAMN04515671_3777</name>
</gene>
<proteinExistence type="predicted"/>
<keyword evidence="2" id="KW-1185">Reference proteome</keyword>
<organism evidence="1 2">
    <name type="scientific">Nakamurella panacisegetis</name>
    <dbReference type="NCBI Taxonomy" id="1090615"/>
    <lineage>
        <taxon>Bacteria</taxon>
        <taxon>Bacillati</taxon>
        <taxon>Actinomycetota</taxon>
        <taxon>Actinomycetes</taxon>
        <taxon>Nakamurellales</taxon>
        <taxon>Nakamurellaceae</taxon>
        <taxon>Nakamurella</taxon>
    </lineage>
</organism>